<dbReference type="OrthoDB" id="267336at2"/>
<reference evidence="3 4" key="1">
    <citation type="submission" date="2019-07" db="EMBL/GenBank/DDBJ databases">
        <title>Whole genome shotgun sequence of Reyranella soli NBRC 108950.</title>
        <authorList>
            <person name="Hosoyama A."/>
            <person name="Uohara A."/>
            <person name="Ohji S."/>
            <person name="Ichikawa N."/>
        </authorList>
    </citation>
    <scope>NUCLEOTIDE SEQUENCE [LARGE SCALE GENOMIC DNA]</scope>
    <source>
        <strain evidence="3 4">NBRC 108950</strain>
    </source>
</reference>
<dbReference type="InterPro" id="IPR043504">
    <property type="entry name" value="Peptidase_S1_PA_chymotrypsin"/>
</dbReference>
<keyword evidence="4" id="KW-1185">Reference proteome</keyword>
<dbReference type="InterPro" id="IPR001254">
    <property type="entry name" value="Trypsin_dom"/>
</dbReference>
<dbReference type="RefSeq" id="WP_147154154.1">
    <property type="nucleotide sequence ID" value="NZ_BKAJ01000110.1"/>
</dbReference>
<dbReference type="GO" id="GO:0004252">
    <property type="term" value="F:serine-type endopeptidase activity"/>
    <property type="evidence" value="ECO:0007669"/>
    <property type="project" value="InterPro"/>
</dbReference>
<dbReference type="Proteomes" id="UP000321058">
    <property type="component" value="Unassembled WGS sequence"/>
</dbReference>
<accession>A0A512NIM0</accession>
<gene>
    <name evidence="3" type="ORF">RSO01_59280</name>
</gene>
<protein>
    <recommendedName>
        <fullName evidence="2">Peptidase S1 domain-containing protein</fullName>
    </recommendedName>
</protein>
<sequence length="288" mass="30559">MIVTRRRFAAAALLLAAAPRPADAVIVLDSTWRAEGGFRAHLALADQPQFASVIALSSDDGQVWGSASGTWIGNVRGRARILTAAHVFNRGGAADDYVYRAPDGTAMQGTDLVFHPLYNWNNAERTGYDFAIVQLDGPIEDGGAPPVLYGDNREDGQRIVMVGWGSRGIGSVGQKPKYYIEPGKAAATNKIDEIMDAVHPVPKSGDAGNWLGVTLRRESEGAERLDGILGSGDSGGSAWLRTQGGGWAICGVNANGNGDTYGSQSWFARVSGVRDWLTATVPGLRFVT</sequence>
<dbReference type="AlphaFoldDB" id="A0A512NIM0"/>
<feature type="signal peptide" evidence="1">
    <location>
        <begin position="1"/>
        <end position="24"/>
    </location>
</feature>
<proteinExistence type="predicted"/>
<evidence type="ECO:0000259" key="2">
    <source>
        <dbReference type="PROSITE" id="PS50240"/>
    </source>
</evidence>
<feature type="chain" id="PRO_5021986118" description="Peptidase S1 domain-containing protein" evidence="1">
    <location>
        <begin position="25"/>
        <end position="288"/>
    </location>
</feature>
<dbReference type="EMBL" id="BKAJ01000110">
    <property type="protein sequence ID" value="GEP58762.1"/>
    <property type="molecule type" value="Genomic_DNA"/>
</dbReference>
<dbReference type="InterPro" id="IPR009003">
    <property type="entry name" value="Peptidase_S1_PA"/>
</dbReference>
<comment type="caution">
    <text evidence="3">The sequence shown here is derived from an EMBL/GenBank/DDBJ whole genome shotgun (WGS) entry which is preliminary data.</text>
</comment>
<keyword evidence="1" id="KW-0732">Signal</keyword>
<dbReference type="GO" id="GO:0006508">
    <property type="term" value="P:proteolysis"/>
    <property type="evidence" value="ECO:0007669"/>
    <property type="project" value="InterPro"/>
</dbReference>
<evidence type="ECO:0000256" key="1">
    <source>
        <dbReference type="SAM" id="SignalP"/>
    </source>
</evidence>
<feature type="domain" description="Peptidase S1" evidence="2">
    <location>
        <begin position="34"/>
        <end position="282"/>
    </location>
</feature>
<evidence type="ECO:0000313" key="3">
    <source>
        <dbReference type="EMBL" id="GEP58762.1"/>
    </source>
</evidence>
<dbReference type="SUPFAM" id="SSF50494">
    <property type="entry name" value="Trypsin-like serine proteases"/>
    <property type="match status" value="1"/>
</dbReference>
<dbReference type="PROSITE" id="PS50240">
    <property type="entry name" value="TRYPSIN_DOM"/>
    <property type="match status" value="1"/>
</dbReference>
<dbReference type="Pfam" id="PF13365">
    <property type="entry name" value="Trypsin_2"/>
    <property type="match status" value="1"/>
</dbReference>
<name>A0A512NIM0_9HYPH</name>
<evidence type="ECO:0000313" key="4">
    <source>
        <dbReference type="Proteomes" id="UP000321058"/>
    </source>
</evidence>
<organism evidence="3 4">
    <name type="scientific">Reyranella soli</name>
    <dbReference type="NCBI Taxonomy" id="1230389"/>
    <lineage>
        <taxon>Bacteria</taxon>
        <taxon>Pseudomonadati</taxon>
        <taxon>Pseudomonadota</taxon>
        <taxon>Alphaproteobacteria</taxon>
        <taxon>Hyphomicrobiales</taxon>
        <taxon>Reyranellaceae</taxon>
        <taxon>Reyranella</taxon>
    </lineage>
</organism>
<dbReference type="Gene3D" id="2.40.10.10">
    <property type="entry name" value="Trypsin-like serine proteases"/>
    <property type="match status" value="1"/>
</dbReference>